<keyword evidence="1" id="KW-0812">Transmembrane</keyword>
<reference evidence="3" key="1">
    <citation type="submission" date="2016-11" db="EMBL/GenBank/DDBJ databases">
        <title>Comparative genomic and phenotypic analysis of Granulibacter bethesdensis clinical isolates from patients with chronic granulomatous disease.</title>
        <authorList>
            <person name="Zarember K.A."/>
            <person name="Porcella S.F."/>
            <person name="Chu J."/>
            <person name="Ding L."/>
            <person name="Dahlstrom E."/>
            <person name="Barbian K."/>
            <person name="Martens C."/>
            <person name="Sykora L."/>
            <person name="Kramer S."/>
            <person name="Pettinato A.M."/>
            <person name="Hong H."/>
            <person name="Wald G."/>
            <person name="Berg L.J."/>
            <person name="Rogge L.S."/>
            <person name="Greenberg D.E."/>
            <person name="Falcone E.L."/>
            <person name="Neves J.F."/>
            <person name="Simoes M.J."/>
            <person name="Casal M."/>
            <person name="Rodriguez-Lopez F.C."/>
            <person name="Zelazny A."/>
            <person name="Gallin J.I."/>
            <person name="Holland S.M."/>
        </authorList>
    </citation>
    <scope>NUCLEOTIDE SEQUENCE [LARGE SCALE GENOMIC DNA]</scope>
    <source>
        <strain evidence="3">NIH9.1</strain>
    </source>
</reference>
<feature type="transmembrane region" description="Helical" evidence="1">
    <location>
        <begin position="35"/>
        <end position="56"/>
    </location>
</feature>
<organism evidence="2 3">
    <name type="scientific">Granulibacter bethesdensis</name>
    <dbReference type="NCBI Taxonomy" id="364410"/>
    <lineage>
        <taxon>Bacteria</taxon>
        <taxon>Pseudomonadati</taxon>
        <taxon>Pseudomonadota</taxon>
        <taxon>Alphaproteobacteria</taxon>
        <taxon>Acetobacterales</taxon>
        <taxon>Acetobacteraceae</taxon>
        <taxon>Granulibacter</taxon>
    </lineage>
</organism>
<accession>A0AAC9KA67</accession>
<protein>
    <submittedName>
        <fullName evidence="2">Uncharacterized protein</fullName>
    </submittedName>
</protein>
<evidence type="ECO:0000313" key="2">
    <source>
        <dbReference type="EMBL" id="APH54509.1"/>
    </source>
</evidence>
<evidence type="ECO:0000256" key="1">
    <source>
        <dbReference type="SAM" id="Phobius"/>
    </source>
</evidence>
<proteinExistence type="predicted"/>
<sequence>MLCADMVPTTLRTILATVGNRQNSMDSYDIAIRRWAGRIVVIGMALMICINLYRAWQAN</sequence>
<gene>
    <name evidence="2" type="ORF">GbCGDNIH9_8538</name>
</gene>
<dbReference type="AlphaFoldDB" id="A0AAC9KA67"/>
<dbReference type="Proteomes" id="UP000182373">
    <property type="component" value="Chromosome"/>
</dbReference>
<keyword evidence="1" id="KW-1133">Transmembrane helix</keyword>
<evidence type="ECO:0000313" key="3">
    <source>
        <dbReference type="Proteomes" id="UP000182373"/>
    </source>
</evidence>
<keyword evidence="1" id="KW-0472">Membrane</keyword>
<dbReference type="EMBL" id="CP018191">
    <property type="protein sequence ID" value="APH54509.1"/>
    <property type="molecule type" value="Genomic_DNA"/>
</dbReference>
<name>A0AAC9KA67_9PROT</name>